<sequence>MARPRQPIDLIVYKGKKNLTKQEIEERKSQEIKAPSNRIKAPTYLPKDLRRKFKKISDELAEIGIMSNLDVDALARYLLSEKMYWQVTETLLDTSPTKIEKFIKSDQDGNTVESIEDVVSNDVYTDLLINQDKLFKQCRQAASDLGLTITSRCKLVMPKSGKETPKTEEEQLFGNRL</sequence>
<comment type="caution">
    <text evidence="1">The sequence shown here is derived from an EMBL/GenBank/DDBJ whole genome shotgun (WGS) entry which is preliminary data.</text>
</comment>
<dbReference type="RefSeq" id="WP_106102790.1">
    <property type="nucleotide sequence ID" value="NZ_PVRR01000015.1"/>
</dbReference>
<dbReference type="Proteomes" id="UP000239236">
    <property type="component" value="Unassembled WGS sequence"/>
</dbReference>
<protein>
    <submittedName>
        <fullName evidence="1">Phage terminase small subunit P27 family</fullName>
    </submittedName>
</protein>
<dbReference type="EMBL" id="PVRR01000015">
    <property type="protein sequence ID" value="PRT35493.1"/>
    <property type="molecule type" value="Genomic_DNA"/>
</dbReference>
<reference evidence="1 2" key="1">
    <citation type="submission" date="2018-03" db="EMBL/GenBank/DDBJ databases">
        <title>Genotypic and phenotypic analysis of antagonistic Bacillus spp. isolated from rhizosphere soil of plants in Tibet.</title>
        <authorList>
            <person name="Borriss R."/>
            <person name="Lasch P."/>
            <person name="Wu L."/>
            <person name="Wu H."/>
            <person name="Gao X."/>
        </authorList>
    </citation>
    <scope>NUCLEOTIDE SEQUENCE [LARGE SCALE GENOMIC DNA]</scope>
    <source>
        <strain evidence="1 2">NMSW16</strain>
    </source>
</reference>
<evidence type="ECO:0000313" key="2">
    <source>
        <dbReference type="Proteomes" id="UP000239236"/>
    </source>
</evidence>
<gene>
    <name evidence="1" type="ORF">C6357_28920</name>
</gene>
<dbReference type="InterPro" id="IPR006448">
    <property type="entry name" value="Phage_term_ssu_P27"/>
</dbReference>
<keyword evidence="2" id="KW-1185">Reference proteome</keyword>
<dbReference type="NCBIfam" id="TIGR01558">
    <property type="entry name" value="sm_term_P27"/>
    <property type="match status" value="1"/>
</dbReference>
<name>A0ABX5DKN6_9BACI</name>
<organism evidence="1 2">
    <name type="scientific">Bacillus wiedmannii</name>
    <dbReference type="NCBI Taxonomy" id="1890302"/>
    <lineage>
        <taxon>Bacteria</taxon>
        <taxon>Bacillati</taxon>
        <taxon>Bacillota</taxon>
        <taxon>Bacilli</taxon>
        <taxon>Bacillales</taxon>
        <taxon>Bacillaceae</taxon>
        <taxon>Bacillus</taxon>
        <taxon>Bacillus cereus group</taxon>
    </lineage>
</organism>
<evidence type="ECO:0000313" key="1">
    <source>
        <dbReference type="EMBL" id="PRT35493.1"/>
    </source>
</evidence>
<accession>A0ABX5DKN6</accession>
<proteinExistence type="predicted"/>
<dbReference type="Pfam" id="PF05119">
    <property type="entry name" value="Terminase_4"/>
    <property type="match status" value="1"/>
</dbReference>